<protein>
    <submittedName>
        <fullName evidence="1">Uncharacterized protein</fullName>
    </submittedName>
</protein>
<keyword evidence="2" id="KW-1185">Reference proteome</keyword>
<dbReference type="Proteomes" id="UP000003438">
    <property type="component" value="Unassembled WGS sequence"/>
</dbReference>
<dbReference type="EMBL" id="ACBY02000023">
    <property type="protein sequence ID" value="EFB75951.1"/>
    <property type="molecule type" value="Genomic_DNA"/>
</dbReference>
<accession>D1PN16</accession>
<evidence type="ECO:0000313" key="1">
    <source>
        <dbReference type="EMBL" id="EFB75951.1"/>
    </source>
</evidence>
<dbReference type="eggNOG" id="ENOG50334PP">
    <property type="taxonomic scope" value="Bacteria"/>
</dbReference>
<gene>
    <name evidence="1" type="ORF">SUBVAR_05731</name>
</gene>
<comment type="caution">
    <text evidence="1">The sequence shown here is derived from an EMBL/GenBank/DDBJ whole genome shotgun (WGS) entry which is preliminary data.</text>
</comment>
<dbReference type="STRING" id="411471.SUBVAR_05731"/>
<dbReference type="AlphaFoldDB" id="D1PN16"/>
<proteinExistence type="predicted"/>
<sequence length="56" mass="6853">MRDLDIDMFYDADKKEYYCLRCCYTGSEEDVQTKNQMARFRYRAMLKRFDSFGRNG</sequence>
<name>D1PN16_9FIRM</name>
<dbReference type="HOGENOM" id="CLU_203085_0_0_9"/>
<evidence type="ECO:0000313" key="2">
    <source>
        <dbReference type="Proteomes" id="UP000003438"/>
    </source>
</evidence>
<organism evidence="1 2">
    <name type="scientific">Subdoligranulum variabile DSM 15176</name>
    <dbReference type="NCBI Taxonomy" id="411471"/>
    <lineage>
        <taxon>Bacteria</taxon>
        <taxon>Bacillati</taxon>
        <taxon>Bacillota</taxon>
        <taxon>Clostridia</taxon>
        <taxon>Eubacteriales</taxon>
        <taxon>Oscillospiraceae</taxon>
        <taxon>Subdoligranulum</taxon>
    </lineage>
</organism>
<reference evidence="1" key="1">
    <citation type="submission" date="2009-12" db="EMBL/GenBank/DDBJ databases">
        <authorList>
            <person name="Weinstock G."/>
            <person name="Sodergren E."/>
            <person name="Clifton S."/>
            <person name="Fulton L."/>
            <person name="Fulton B."/>
            <person name="Courtney L."/>
            <person name="Fronick C."/>
            <person name="Harrison M."/>
            <person name="Strong C."/>
            <person name="Farmer C."/>
            <person name="Delahaunty K."/>
            <person name="Markovic C."/>
            <person name="Hall O."/>
            <person name="Minx P."/>
            <person name="Tomlinson C."/>
            <person name="Mitreva M."/>
            <person name="Nelson J."/>
            <person name="Hou S."/>
            <person name="Wollam A."/>
            <person name="Pepin K.H."/>
            <person name="Johnson M."/>
            <person name="Bhonagiri V."/>
            <person name="Nash W.E."/>
            <person name="Warren W."/>
            <person name="Chinwalla A."/>
            <person name="Mardis E.R."/>
            <person name="Wilson R.K."/>
        </authorList>
    </citation>
    <scope>NUCLEOTIDE SEQUENCE [LARGE SCALE GENOMIC DNA]</scope>
    <source>
        <strain evidence="1">DSM 15176</strain>
    </source>
</reference>